<evidence type="ECO:0000313" key="2">
    <source>
        <dbReference type="Proteomes" id="UP000190973"/>
    </source>
</evidence>
<protein>
    <recommendedName>
        <fullName evidence="3">NUDIX hydrolase</fullName>
    </recommendedName>
</protein>
<evidence type="ECO:0000313" key="1">
    <source>
        <dbReference type="EMBL" id="OOM62448.1"/>
    </source>
</evidence>
<evidence type="ECO:0008006" key="3">
    <source>
        <dbReference type="Google" id="ProtNLM"/>
    </source>
</evidence>
<sequence length="44" mass="5215">MEPDKCSELKWFNINNLPGDLMDIRKVVLDNYKDNIQYSEIIKA</sequence>
<dbReference type="AlphaFoldDB" id="A0A1S8SAB9"/>
<dbReference type="Proteomes" id="UP000190973">
    <property type="component" value="Unassembled WGS sequence"/>
</dbReference>
<name>A0A1S8SAB9_CLOBE</name>
<comment type="caution">
    <text evidence="1">The sequence shown here is derived from an EMBL/GenBank/DDBJ whole genome shotgun (WGS) entry which is preliminary data.</text>
</comment>
<gene>
    <name evidence="1" type="ORF">CLBCK_17150</name>
</gene>
<dbReference type="RefSeq" id="WP_278045983.1">
    <property type="nucleotide sequence ID" value="NZ_JABTAE010000001.1"/>
</dbReference>
<accession>A0A1S8SAB9</accession>
<proteinExistence type="predicted"/>
<organism evidence="1 2">
    <name type="scientific">Clostridium beijerinckii</name>
    <name type="common">Clostridium MP</name>
    <dbReference type="NCBI Taxonomy" id="1520"/>
    <lineage>
        <taxon>Bacteria</taxon>
        <taxon>Bacillati</taxon>
        <taxon>Bacillota</taxon>
        <taxon>Clostridia</taxon>
        <taxon>Eubacteriales</taxon>
        <taxon>Clostridiaceae</taxon>
        <taxon>Clostridium</taxon>
    </lineage>
</organism>
<dbReference type="EMBL" id="LZZI01000023">
    <property type="protein sequence ID" value="OOM62448.1"/>
    <property type="molecule type" value="Genomic_DNA"/>
</dbReference>
<reference evidence="1 2" key="1">
    <citation type="submission" date="2016-05" db="EMBL/GenBank/DDBJ databases">
        <title>Microbial solvent formation.</title>
        <authorList>
            <person name="Poehlein A."/>
            <person name="Montoya Solano J.D."/>
            <person name="Flitsch S."/>
            <person name="Krabben P."/>
            <person name="Duerre P."/>
            <person name="Daniel R."/>
        </authorList>
    </citation>
    <scope>NUCLEOTIDE SEQUENCE [LARGE SCALE GENOMIC DNA]</scope>
    <source>
        <strain evidence="1 2">DSM 53</strain>
    </source>
</reference>